<evidence type="ECO:0000256" key="1">
    <source>
        <dbReference type="SAM" id="MobiDB-lite"/>
    </source>
</evidence>
<evidence type="ECO:0000256" key="2">
    <source>
        <dbReference type="SAM" id="Phobius"/>
    </source>
</evidence>
<protein>
    <recommendedName>
        <fullName evidence="4">Lipase</fullName>
    </recommendedName>
</protein>
<sequence length="127" mass="14013">MSKKEEKKVEQTTEAATAPEGESTAQVLLRGLYMVLFAIITRLAEFVIWGAAIIQLVYKLSTKKPNDRITTFGDSLAQYITQIVRFQTFNSDEKPFPFQSWPAPAIKEESSAASATDGTPPTQPQAS</sequence>
<evidence type="ECO:0008006" key="4">
    <source>
        <dbReference type="Google" id="ProtNLM"/>
    </source>
</evidence>
<dbReference type="AlphaFoldDB" id="A0A3B0ZQA4"/>
<keyword evidence="2" id="KW-1133">Transmembrane helix</keyword>
<feature type="region of interest" description="Disordered" evidence="1">
    <location>
        <begin position="1"/>
        <end position="20"/>
    </location>
</feature>
<reference evidence="3" key="1">
    <citation type="submission" date="2018-06" db="EMBL/GenBank/DDBJ databases">
        <authorList>
            <person name="Zhirakovskaya E."/>
        </authorList>
    </citation>
    <scope>NUCLEOTIDE SEQUENCE</scope>
</reference>
<proteinExistence type="predicted"/>
<dbReference type="InterPro" id="IPR025498">
    <property type="entry name" value="DUF4389"/>
</dbReference>
<name>A0A3B0ZQA4_9ZZZZ</name>
<gene>
    <name evidence="3" type="ORF">MNBD_GAMMA16-2109</name>
</gene>
<evidence type="ECO:0000313" key="3">
    <source>
        <dbReference type="EMBL" id="VAW83584.1"/>
    </source>
</evidence>
<feature type="transmembrane region" description="Helical" evidence="2">
    <location>
        <begin position="32"/>
        <end position="58"/>
    </location>
</feature>
<feature type="compositionally biased region" description="Basic and acidic residues" evidence="1">
    <location>
        <begin position="1"/>
        <end position="11"/>
    </location>
</feature>
<organism evidence="3">
    <name type="scientific">hydrothermal vent metagenome</name>
    <dbReference type="NCBI Taxonomy" id="652676"/>
    <lineage>
        <taxon>unclassified sequences</taxon>
        <taxon>metagenomes</taxon>
        <taxon>ecological metagenomes</taxon>
    </lineage>
</organism>
<keyword evidence="2" id="KW-0812">Transmembrane</keyword>
<keyword evidence="2" id="KW-0472">Membrane</keyword>
<dbReference type="Pfam" id="PF14333">
    <property type="entry name" value="DUF4389"/>
    <property type="match status" value="1"/>
</dbReference>
<feature type="compositionally biased region" description="Polar residues" evidence="1">
    <location>
        <begin position="111"/>
        <end position="127"/>
    </location>
</feature>
<dbReference type="EMBL" id="UOFO01000010">
    <property type="protein sequence ID" value="VAW83584.1"/>
    <property type="molecule type" value="Genomic_DNA"/>
</dbReference>
<feature type="region of interest" description="Disordered" evidence="1">
    <location>
        <begin position="107"/>
        <end position="127"/>
    </location>
</feature>
<accession>A0A3B0ZQA4</accession>